<dbReference type="EMBL" id="CP042187">
    <property type="protein sequence ID" value="QDS69462.1"/>
    <property type="molecule type" value="Genomic_DNA"/>
</dbReference>
<evidence type="ECO:0000313" key="3">
    <source>
        <dbReference type="Proteomes" id="UP000316270"/>
    </source>
</evidence>
<sequence length="170" mass="17709">MIRLLSNKLFVTVTLFLRLTNAQVSPAAPTTPLNPTSPTPDPTQSSILSSFFASLTAQPAYTSIAAVIATALPDSIVASIEAAATATTGEGNGPGGFLFATGTQNVLTTQGWFTALPSDVKSYVSSVVAEEIVLTTGKAKKSQASRSAVDMEWVWAVGGFLLFVGLVIWL</sequence>
<organism evidence="2 3">
    <name type="scientific">Venturia effusa</name>
    <dbReference type="NCBI Taxonomy" id="50376"/>
    <lineage>
        <taxon>Eukaryota</taxon>
        <taxon>Fungi</taxon>
        <taxon>Dikarya</taxon>
        <taxon>Ascomycota</taxon>
        <taxon>Pezizomycotina</taxon>
        <taxon>Dothideomycetes</taxon>
        <taxon>Pleosporomycetidae</taxon>
        <taxon>Venturiales</taxon>
        <taxon>Venturiaceae</taxon>
        <taxon>Venturia</taxon>
    </lineage>
</organism>
<proteinExistence type="predicted"/>
<protein>
    <recommendedName>
        <fullName evidence="4">FAS1 domain-containing protein</fullName>
    </recommendedName>
</protein>
<accession>A0A517L1F3</accession>
<reference evidence="2 3" key="1">
    <citation type="submission" date="2019-07" db="EMBL/GenBank/DDBJ databases">
        <title>Finished genome of Venturia effusa.</title>
        <authorList>
            <person name="Young C.A."/>
            <person name="Cox M.P."/>
            <person name="Ganley A.R.D."/>
            <person name="David W.J."/>
        </authorList>
    </citation>
    <scope>NUCLEOTIDE SEQUENCE [LARGE SCALE GENOMIC DNA]</scope>
    <source>
        <strain evidence="3">albino</strain>
    </source>
</reference>
<keyword evidence="3" id="KW-1185">Reference proteome</keyword>
<evidence type="ECO:0000313" key="2">
    <source>
        <dbReference type="EMBL" id="QDS69462.1"/>
    </source>
</evidence>
<name>A0A517L1F3_9PEZI</name>
<keyword evidence="1" id="KW-0732">Signal</keyword>
<dbReference type="AlphaFoldDB" id="A0A517L1F3"/>
<evidence type="ECO:0000256" key="1">
    <source>
        <dbReference type="SAM" id="SignalP"/>
    </source>
</evidence>
<feature type="chain" id="PRO_5022058355" description="FAS1 domain-containing protein" evidence="1">
    <location>
        <begin position="23"/>
        <end position="170"/>
    </location>
</feature>
<gene>
    <name evidence="2" type="ORF">FKW77_006168</name>
</gene>
<dbReference type="OrthoDB" id="5419608at2759"/>
<dbReference type="Proteomes" id="UP000316270">
    <property type="component" value="Chromosome 3"/>
</dbReference>
<evidence type="ECO:0008006" key="4">
    <source>
        <dbReference type="Google" id="ProtNLM"/>
    </source>
</evidence>
<feature type="signal peptide" evidence="1">
    <location>
        <begin position="1"/>
        <end position="22"/>
    </location>
</feature>